<dbReference type="RefSeq" id="WP_097157699.1">
    <property type="nucleotide sequence ID" value="NZ_JBEPMQ010000001.1"/>
</dbReference>
<dbReference type="PANTHER" id="PTHR30292:SF0">
    <property type="entry name" value="5-OXOPROLINASE SUBUNIT A"/>
    <property type="match status" value="1"/>
</dbReference>
<proteinExistence type="inferred from homology"/>
<comment type="catalytic activity">
    <reaction evidence="1">
        <text>5-oxo-L-proline + ATP + 2 H2O = L-glutamate + ADP + phosphate + H(+)</text>
        <dbReference type="Rhea" id="RHEA:10348"/>
        <dbReference type="ChEBI" id="CHEBI:15377"/>
        <dbReference type="ChEBI" id="CHEBI:15378"/>
        <dbReference type="ChEBI" id="CHEBI:29985"/>
        <dbReference type="ChEBI" id="CHEBI:30616"/>
        <dbReference type="ChEBI" id="CHEBI:43474"/>
        <dbReference type="ChEBI" id="CHEBI:58402"/>
        <dbReference type="ChEBI" id="CHEBI:456216"/>
        <dbReference type="EC" id="3.5.2.9"/>
    </reaction>
</comment>
<name>A0A285CLK0_9BACI</name>
<dbReference type="Proteomes" id="UP000219546">
    <property type="component" value="Unassembled WGS sequence"/>
</dbReference>
<keyword evidence="3" id="KW-1185">Reference proteome</keyword>
<gene>
    <name evidence="1" type="primary">pxpA</name>
    <name evidence="2" type="ORF">SAMN05877753_102522</name>
</gene>
<dbReference type="EC" id="3.5.2.9" evidence="1"/>
<dbReference type="EMBL" id="OAOP01000002">
    <property type="protein sequence ID" value="SNX68421.1"/>
    <property type="molecule type" value="Genomic_DNA"/>
</dbReference>
<dbReference type="InterPro" id="IPR011330">
    <property type="entry name" value="Glyco_hydro/deAcase_b/a-brl"/>
</dbReference>
<dbReference type="AlphaFoldDB" id="A0A285CLK0"/>
<dbReference type="OrthoDB" id="9773478at2"/>
<comment type="function">
    <text evidence="1">Catalyzes the cleavage of 5-oxoproline to form L-glutamate coupled to the hydrolysis of ATP to ADP and inorganic phosphate.</text>
</comment>
<dbReference type="CDD" id="cd10787">
    <property type="entry name" value="LamB_YcsF_like"/>
    <property type="match status" value="1"/>
</dbReference>
<evidence type="ECO:0000256" key="1">
    <source>
        <dbReference type="HAMAP-Rule" id="MF_00691"/>
    </source>
</evidence>
<sequence>MIDLNCDLGESFGQYQLGQDEAIMKEVTSVNIACGFHAGDPDVMKKTVDMAITNHLNIGAHPGFPDLQGFGRRTIVMAASEIYNITLYQLGALSGFLKAKNYPLHHVKPHGALYNMASVNEAYALAIVQAIKDFNPVLKLYALSGSVLASVGEKHGLTVYHEVFADRTYQADGTLTPRTQANALIHDEKQAVEQVLGFIQQGKVRTVSGEWVSIKADTVCVHGDSSIALSLAKRLRQTIEQV</sequence>
<dbReference type="GO" id="GO:0005975">
    <property type="term" value="P:carbohydrate metabolic process"/>
    <property type="evidence" value="ECO:0007669"/>
    <property type="project" value="InterPro"/>
</dbReference>
<comment type="similarity">
    <text evidence="1">Belongs to the LamB/PxpA family.</text>
</comment>
<dbReference type="GO" id="GO:0005524">
    <property type="term" value="F:ATP binding"/>
    <property type="evidence" value="ECO:0007669"/>
    <property type="project" value="UniProtKB-UniRule"/>
</dbReference>
<dbReference type="Pfam" id="PF03746">
    <property type="entry name" value="LamB_YcsF"/>
    <property type="match status" value="1"/>
</dbReference>
<evidence type="ECO:0000313" key="2">
    <source>
        <dbReference type="EMBL" id="SNX68421.1"/>
    </source>
</evidence>
<comment type="subunit">
    <text evidence="1">Forms a complex composed of PxpA, PxpB and PxpC.</text>
</comment>
<organism evidence="2 3">
    <name type="scientific">Bacillus oleivorans</name>
    <dbReference type="NCBI Taxonomy" id="1448271"/>
    <lineage>
        <taxon>Bacteria</taxon>
        <taxon>Bacillati</taxon>
        <taxon>Bacillota</taxon>
        <taxon>Bacilli</taxon>
        <taxon>Bacillales</taxon>
        <taxon>Bacillaceae</taxon>
        <taxon>Bacillus</taxon>
    </lineage>
</organism>
<dbReference type="GO" id="GO:0017168">
    <property type="term" value="F:5-oxoprolinase (ATP-hydrolyzing) activity"/>
    <property type="evidence" value="ECO:0007669"/>
    <property type="project" value="UniProtKB-UniRule"/>
</dbReference>
<dbReference type="NCBIfam" id="NF003814">
    <property type="entry name" value="PRK05406.1-3"/>
    <property type="match status" value="1"/>
</dbReference>
<dbReference type="InterPro" id="IPR005501">
    <property type="entry name" value="LamB/YcsF/PxpA-like"/>
</dbReference>
<keyword evidence="1" id="KW-0547">Nucleotide-binding</keyword>
<evidence type="ECO:0000313" key="3">
    <source>
        <dbReference type="Proteomes" id="UP000219546"/>
    </source>
</evidence>
<dbReference type="SUPFAM" id="SSF88713">
    <property type="entry name" value="Glycoside hydrolase/deacetylase"/>
    <property type="match status" value="1"/>
</dbReference>
<reference evidence="2 3" key="1">
    <citation type="submission" date="2017-08" db="EMBL/GenBank/DDBJ databases">
        <authorList>
            <person name="de Groot N.N."/>
        </authorList>
    </citation>
    <scope>NUCLEOTIDE SEQUENCE [LARGE SCALE GENOMIC DNA]</scope>
    <source>
        <strain evidence="2 3">JC228</strain>
    </source>
</reference>
<dbReference type="NCBIfam" id="NF003816">
    <property type="entry name" value="PRK05406.1-5"/>
    <property type="match status" value="1"/>
</dbReference>
<dbReference type="PANTHER" id="PTHR30292">
    <property type="entry name" value="UNCHARACTERIZED PROTEIN YBGL-RELATED"/>
    <property type="match status" value="1"/>
</dbReference>
<accession>A0A285CLK0</accession>
<protein>
    <recommendedName>
        <fullName evidence="1">5-oxoprolinase subunit A</fullName>
        <shortName evidence="1">5-OPase subunit A</shortName>
        <ecNumber evidence="1">3.5.2.9</ecNumber>
    </recommendedName>
    <alternativeName>
        <fullName evidence="1">5-oxoprolinase (ATP-hydrolyzing) subunit A</fullName>
    </alternativeName>
</protein>
<keyword evidence="1" id="KW-0378">Hydrolase</keyword>
<dbReference type="HAMAP" id="MF_00691">
    <property type="entry name" value="PxpA"/>
    <property type="match status" value="1"/>
</dbReference>
<dbReference type="Gene3D" id="3.20.20.370">
    <property type="entry name" value="Glycoside hydrolase/deacetylase"/>
    <property type="match status" value="1"/>
</dbReference>
<keyword evidence="1" id="KW-0067">ATP-binding</keyword>